<dbReference type="Pfam" id="PF04751">
    <property type="entry name" value="DarP"/>
    <property type="match status" value="1"/>
</dbReference>
<evidence type="ECO:0000313" key="7">
    <source>
        <dbReference type="Proteomes" id="UP000216173"/>
    </source>
</evidence>
<evidence type="ECO:0000256" key="1">
    <source>
        <dbReference type="ARBA" id="ARBA00022490"/>
    </source>
</evidence>
<dbReference type="FunFam" id="1.10.60.30:FF:000002">
    <property type="entry name" value="UPF0307 protein YjgA"/>
    <property type="match status" value="1"/>
</dbReference>
<dbReference type="Gene3D" id="1.10.60.30">
    <property type="entry name" value="PSPTO4464-like domains"/>
    <property type="match status" value="2"/>
</dbReference>
<dbReference type="PANTHER" id="PTHR38101">
    <property type="entry name" value="UPF0307 PROTEIN YJGA"/>
    <property type="match status" value="1"/>
</dbReference>
<evidence type="ECO:0000256" key="5">
    <source>
        <dbReference type="HAMAP-Rule" id="MF_00765"/>
    </source>
</evidence>
<dbReference type="GO" id="GO:0043022">
    <property type="term" value="F:ribosome binding"/>
    <property type="evidence" value="ECO:0007669"/>
    <property type="project" value="UniProtKB-UniRule"/>
</dbReference>
<dbReference type="Proteomes" id="UP000216173">
    <property type="component" value="Unassembled WGS sequence"/>
</dbReference>
<evidence type="ECO:0000256" key="2">
    <source>
        <dbReference type="ARBA" id="ARBA00022517"/>
    </source>
</evidence>
<dbReference type="FunFam" id="1.10.60.30:FF:000001">
    <property type="entry name" value="UPF0307 protein YjgA"/>
    <property type="match status" value="1"/>
</dbReference>
<evidence type="ECO:0000313" key="6">
    <source>
        <dbReference type="EMBL" id="PAR20755.1"/>
    </source>
</evidence>
<dbReference type="InterPro" id="IPR006839">
    <property type="entry name" value="DarP"/>
</dbReference>
<evidence type="ECO:0000256" key="4">
    <source>
        <dbReference type="ARBA" id="ARBA00022884"/>
    </source>
</evidence>
<organism evidence="6 7">
    <name type="scientific">Vibrio metoecus</name>
    <dbReference type="NCBI Taxonomy" id="1481663"/>
    <lineage>
        <taxon>Bacteria</taxon>
        <taxon>Pseudomonadati</taxon>
        <taxon>Pseudomonadota</taxon>
        <taxon>Gammaproteobacteria</taxon>
        <taxon>Vibrionales</taxon>
        <taxon>Vibrionaceae</taxon>
        <taxon>Vibrio</taxon>
    </lineage>
</organism>
<keyword evidence="2 5" id="KW-0690">Ribosome biogenesis</keyword>
<dbReference type="GO" id="GO:0019843">
    <property type="term" value="F:rRNA binding"/>
    <property type="evidence" value="ECO:0007669"/>
    <property type="project" value="UniProtKB-UniRule"/>
</dbReference>
<proteinExistence type="inferred from homology"/>
<dbReference type="AlphaFoldDB" id="A0A271VT80"/>
<accession>A0A271VT80</accession>
<comment type="similarity">
    <text evidence="5">Belongs to the DarP family.</text>
</comment>
<dbReference type="InterPro" id="IPR023153">
    <property type="entry name" value="DarP_sf"/>
</dbReference>
<dbReference type="PIRSF" id="PIRSF016183">
    <property type="entry name" value="UCP016183"/>
    <property type="match status" value="1"/>
</dbReference>
<dbReference type="GO" id="GO:0005829">
    <property type="term" value="C:cytosol"/>
    <property type="evidence" value="ECO:0007669"/>
    <property type="project" value="TreeGrafter"/>
</dbReference>
<comment type="function">
    <text evidence="5">Member of a network of 50S ribosomal subunit biogenesis factors which assembles along the 30S-50S interface, preventing incorrect 23S rRNA structures from forming. Promotes peptidyl transferase center (PTC) maturation.</text>
</comment>
<keyword evidence="1 5" id="KW-0963">Cytoplasm</keyword>
<keyword evidence="4 5" id="KW-0694">RNA-binding</keyword>
<reference evidence="7" key="1">
    <citation type="submission" date="2017-07" db="EMBL/GenBank/DDBJ databases">
        <authorList>
            <person name="Boucher Y."/>
            <person name="Orata F.D."/>
        </authorList>
    </citation>
    <scope>NUCLEOTIDE SEQUENCE [LARGE SCALE GENOMIC DNA]</scope>
    <source>
        <strain evidence="7">OYP9E10</strain>
    </source>
</reference>
<dbReference type="CDD" id="cd16331">
    <property type="entry name" value="YjgA-like"/>
    <property type="match status" value="1"/>
</dbReference>
<protein>
    <recommendedName>
        <fullName evidence="5">Dual-action ribosomal maturation protein DarP</fullName>
    </recommendedName>
    <alternativeName>
        <fullName evidence="5">Large ribosomal subunit assembly factor DarP</fullName>
    </alternativeName>
</protein>
<name>A0A271VT80_VIBMT</name>
<gene>
    <name evidence="5" type="primary">darP</name>
    <name evidence="6" type="ORF">CGU03_10510</name>
</gene>
<dbReference type="EMBL" id="NMSH01000014">
    <property type="protein sequence ID" value="PAR20755.1"/>
    <property type="molecule type" value="Genomic_DNA"/>
</dbReference>
<comment type="subcellular location">
    <subcellularLocation>
        <location evidence="5">Cytoplasm</location>
    </subcellularLocation>
    <text evidence="5">Associates with late stage pre-50S ribosomal subunits.</text>
</comment>
<dbReference type="SUPFAM" id="SSF158710">
    <property type="entry name" value="PSPTO4464-like"/>
    <property type="match status" value="1"/>
</dbReference>
<dbReference type="GO" id="GO:1902626">
    <property type="term" value="P:assembly of large subunit precursor of preribosome"/>
    <property type="evidence" value="ECO:0007669"/>
    <property type="project" value="UniProtKB-UniRule"/>
</dbReference>
<keyword evidence="3 5" id="KW-0699">rRNA-binding</keyword>
<comment type="caution">
    <text evidence="6">The sequence shown here is derived from an EMBL/GenBank/DDBJ whole genome shotgun (WGS) entry which is preliminary data.</text>
</comment>
<dbReference type="PANTHER" id="PTHR38101:SF1">
    <property type="entry name" value="UPF0307 PROTEIN YJGA"/>
    <property type="match status" value="1"/>
</dbReference>
<evidence type="ECO:0000256" key="3">
    <source>
        <dbReference type="ARBA" id="ARBA00022730"/>
    </source>
</evidence>
<sequence>MMKKMARKNQKAPWEEEEEIIWVSRTELKNDMLALQKLGEELVELKPSALARFPLPEDLAEAIKDAQRFKNEARRRQLQYIGKLMRHIDPEPLQTALDKLRNKHSQTTALLHKLEQLRDRIVAEGDSAIEVAMELYPDADRQRLRLLARQASKEKAGNKPPKSSREIFQLLKEVMLAQQEIEEESDDDLDSEE</sequence>
<dbReference type="NCBIfam" id="NF003593">
    <property type="entry name" value="PRK05255.1-1"/>
    <property type="match status" value="1"/>
</dbReference>
<dbReference type="HAMAP" id="MF_00765">
    <property type="entry name" value="DarP"/>
    <property type="match status" value="1"/>
</dbReference>